<feature type="compositionally biased region" description="Polar residues" evidence="1">
    <location>
        <begin position="63"/>
        <end position="79"/>
    </location>
</feature>
<dbReference type="InterPro" id="IPR036691">
    <property type="entry name" value="Endo/exonu/phosph_ase_sf"/>
</dbReference>
<name>A0ABV3T2D5_9ACTN</name>
<dbReference type="InterPro" id="IPR005135">
    <property type="entry name" value="Endo/exonuclease/phosphatase"/>
</dbReference>
<evidence type="ECO:0000313" key="5">
    <source>
        <dbReference type="Proteomes" id="UP001556631"/>
    </source>
</evidence>
<feature type="region of interest" description="Disordered" evidence="1">
    <location>
        <begin position="58"/>
        <end position="106"/>
    </location>
</feature>
<accession>A0ABV3T2D5</accession>
<evidence type="ECO:0000256" key="1">
    <source>
        <dbReference type="SAM" id="MobiDB-lite"/>
    </source>
</evidence>
<dbReference type="SUPFAM" id="SSF56219">
    <property type="entry name" value="DNase I-like"/>
    <property type="match status" value="1"/>
</dbReference>
<proteinExistence type="predicted"/>
<comment type="caution">
    <text evidence="4">The sequence shown here is derived from an EMBL/GenBank/DDBJ whole genome shotgun (WGS) entry which is preliminary data.</text>
</comment>
<evidence type="ECO:0000256" key="2">
    <source>
        <dbReference type="SAM" id="Phobius"/>
    </source>
</evidence>
<dbReference type="Pfam" id="PF03372">
    <property type="entry name" value="Exo_endo_phos"/>
    <property type="match status" value="1"/>
</dbReference>
<keyword evidence="5" id="KW-1185">Reference proteome</keyword>
<dbReference type="RefSeq" id="WP_367995337.1">
    <property type="nucleotide sequence ID" value="NZ_JBFPJR010000041.1"/>
</dbReference>
<evidence type="ECO:0000313" key="4">
    <source>
        <dbReference type="EMBL" id="MEX0429371.1"/>
    </source>
</evidence>
<sequence>MVRATGSHRAPVNGSRRPARLATAVLATLIIVAGLAIGIGRLATSGGQTAIDTADTAARAPLPSSQSSDEPSNEPSSQPGDGASATAVDSPTRSPKPAKPRATRVKPAHVVRGLRLVHLTPAEIEARKAAARARELASREVSFTIGTLNVLGSQHTGPHGDDHRGWPAASWRTGQQAAYIKSHGVDVVGLQEAKPDQLDGLMRLTGFKAFPGYQFGKRDTDNSILYDPDKFEFVSGTSFKIVFMHGPRPQTVLRLRDKDTGREMYFINMHTSAGHDGAHTATRHAGMATAVNYINSLKSQGLPIFVTGDMNDREPFKSRVLGPADLTAPIFHGWHSRIYGPGWLAVDWIAGSPQVSWSDYWVEILQKRKISDHYFITAHATIPGAD</sequence>
<dbReference type="Gene3D" id="3.60.10.10">
    <property type="entry name" value="Endonuclease/exonuclease/phosphatase"/>
    <property type="match status" value="1"/>
</dbReference>
<keyword evidence="4" id="KW-0255">Endonuclease</keyword>
<feature type="domain" description="Endonuclease/exonuclease/phosphatase" evidence="3">
    <location>
        <begin position="176"/>
        <end position="373"/>
    </location>
</feature>
<keyword evidence="4" id="KW-0540">Nuclease</keyword>
<feature type="transmembrane region" description="Helical" evidence="2">
    <location>
        <begin position="21"/>
        <end position="43"/>
    </location>
</feature>
<protein>
    <submittedName>
        <fullName evidence="4">Endonuclease/exonuclease/phosphatase family protein</fullName>
    </submittedName>
</protein>
<dbReference type="Proteomes" id="UP001556631">
    <property type="component" value="Unassembled WGS sequence"/>
</dbReference>
<keyword evidence="2" id="KW-0472">Membrane</keyword>
<reference evidence="4 5" key="1">
    <citation type="submission" date="2024-07" db="EMBL/GenBank/DDBJ databases">
        <authorList>
            <person name="Lee S."/>
            <person name="Kang M."/>
        </authorList>
    </citation>
    <scope>NUCLEOTIDE SEQUENCE [LARGE SCALE GENOMIC DNA]</scope>
    <source>
        <strain evidence="4 5">DS6</strain>
    </source>
</reference>
<keyword evidence="4" id="KW-0378">Hydrolase</keyword>
<evidence type="ECO:0000259" key="3">
    <source>
        <dbReference type="Pfam" id="PF03372"/>
    </source>
</evidence>
<organism evidence="4 5">
    <name type="scientific">Nocardioides eburneus</name>
    <dbReference type="NCBI Taxonomy" id="3231482"/>
    <lineage>
        <taxon>Bacteria</taxon>
        <taxon>Bacillati</taxon>
        <taxon>Actinomycetota</taxon>
        <taxon>Actinomycetes</taxon>
        <taxon>Propionibacteriales</taxon>
        <taxon>Nocardioidaceae</taxon>
        <taxon>Nocardioides</taxon>
    </lineage>
</organism>
<gene>
    <name evidence="4" type="ORF">AB3X52_17265</name>
</gene>
<keyword evidence="2" id="KW-1133">Transmembrane helix</keyword>
<dbReference type="GO" id="GO:0004519">
    <property type="term" value="F:endonuclease activity"/>
    <property type="evidence" value="ECO:0007669"/>
    <property type="project" value="UniProtKB-KW"/>
</dbReference>
<keyword evidence="2" id="KW-0812">Transmembrane</keyword>
<dbReference type="EMBL" id="JBFPJR010000041">
    <property type="protein sequence ID" value="MEX0429371.1"/>
    <property type="molecule type" value="Genomic_DNA"/>
</dbReference>
<feature type="compositionally biased region" description="Basic residues" evidence="1">
    <location>
        <begin position="96"/>
        <end position="106"/>
    </location>
</feature>